<dbReference type="Proteomes" id="UP000766595">
    <property type="component" value="Unassembled WGS sequence"/>
</dbReference>
<dbReference type="EMBL" id="JAHHZF010000007">
    <property type="protein sequence ID" value="MBT9290948.1"/>
    <property type="molecule type" value="Genomic_DNA"/>
</dbReference>
<comment type="caution">
    <text evidence="1">The sequence shown here is derived from an EMBL/GenBank/DDBJ whole genome shotgun (WGS) entry which is preliminary data.</text>
</comment>
<organism evidence="1 2">
    <name type="scientific">Prosthecodimorpha staleyi</name>
    <dbReference type="NCBI Taxonomy" id="2840188"/>
    <lineage>
        <taxon>Bacteria</taxon>
        <taxon>Pseudomonadati</taxon>
        <taxon>Pseudomonadota</taxon>
        <taxon>Alphaproteobacteria</taxon>
        <taxon>Hyphomicrobiales</taxon>
        <taxon>Ancalomicrobiaceae</taxon>
        <taxon>Prosthecodimorpha</taxon>
    </lineage>
</organism>
<accession>A0A947D5Z0</accession>
<reference evidence="1 2" key="1">
    <citation type="submission" date="2021-06" db="EMBL/GenBank/DDBJ databases">
        <authorList>
            <person name="Grouzdev D.S."/>
            <person name="Koziaeva V."/>
        </authorList>
    </citation>
    <scope>NUCLEOTIDE SEQUENCE [LARGE SCALE GENOMIC DNA]</scope>
    <source>
        <strain evidence="1 2">22</strain>
    </source>
</reference>
<keyword evidence="2" id="KW-1185">Reference proteome</keyword>
<proteinExistence type="predicted"/>
<evidence type="ECO:0000313" key="2">
    <source>
        <dbReference type="Proteomes" id="UP000766595"/>
    </source>
</evidence>
<name>A0A947D5Z0_9HYPH</name>
<dbReference type="RefSeq" id="WP_261969522.1">
    <property type="nucleotide sequence ID" value="NZ_JAHHZF010000007.1"/>
</dbReference>
<protein>
    <submittedName>
        <fullName evidence="1">Uncharacterized protein</fullName>
    </submittedName>
</protein>
<dbReference type="AlphaFoldDB" id="A0A947D5Z0"/>
<sequence>MNYNYVTMKSNIVAALNFASDSGCNMALSNFSHEVADVTFMNRIIYEEDVIPGRHYFIGSPIWTVEYPDVEIINKDESPLFVISSFGGPFIELTQYLTKKEGILQGSLFLANRSAMRRTSTLVPAPQEAISIYKSMRKILKKYPGI</sequence>
<gene>
    <name evidence="1" type="ORF">KL771_15890</name>
</gene>
<evidence type="ECO:0000313" key="1">
    <source>
        <dbReference type="EMBL" id="MBT9290948.1"/>
    </source>
</evidence>